<dbReference type="OrthoDB" id="1470350at2759"/>
<protein>
    <submittedName>
        <fullName evidence="5">Uncharacterized protein</fullName>
    </submittedName>
</protein>
<reference evidence="5" key="1">
    <citation type="submission" date="2017-07" db="EMBL/GenBank/DDBJ databases">
        <title>Taro Niue Genome Assembly and Annotation.</title>
        <authorList>
            <person name="Atibalentja N."/>
            <person name="Keating K."/>
            <person name="Fields C.J."/>
        </authorList>
    </citation>
    <scope>NUCLEOTIDE SEQUENCE</scope>
    <source>
        <strain evidence="5">Niue_2</strain>
        <tissue evidence="5">Leaf</tissue>
    </source>
</reference>
<sequence>MMFFAVEKKDILSRFHRESERDPENVSIQYLRDIVLNFVVAGKDTTGGTLAWFLYMLCKQSEPKLPESLGNLTKLVALHAVGTDIKRVPDGVGNLRNLRTLLPLLRLRNFKTLAYAILNHRC</sequence>
<dbReference type="Pfam" id="PF00067">
    <property type="entry name" value="p450"/>
    <property type="match status" value="1"/>
</dbReference>
<dbReference type="GO" id="GO:0005506">
    <property type="term" value="F:iron ion binding"/>
    <property type="evidence" value="ECO:0007669"/>
    <property type="project" value="InterPro"/>
</dbReference>
<evidence type="ECO:0000256" key="3">
    <source>
        <dbReference type="ARBA" id="ARBA00023002"/>
    </source>
</evidence>
<dbReference type="AlphaFoldDB" id="A0A843TFM3"/>
<evidence type="ECO:0000313" key="6">
    <source>
        <dbReference type="Proteomes" id="UP000652761"/>
    </source>
</evidence>
<keyword evidence="6" id="KW-1185">Reference proteome</keyword>
<dbReference type="GO" id="GO:0004497">
    <property type="term" value="F:monooxygenase activity"/>
    <property type="evidence" value="ECO:0007669"/>
    <property type="project" value="InterPro"/>
</dbReference>
<evidence type="ECO:0000256" key="2">
    <source>
        <dbReference type="ARBA" id="ARBA00022723"/>
    </source>
</evidence>
<accession>A0A843TFM3</accession>
<evidence type="ECO:0000256" key="1">
    <source>
        <dbReference type="ARBA" id="ARBA00010617"/>
    </source>
</evidence>
<dbReference type="InterPro" id="IPR036396">
    <property type="entry name" value="Cyt_P450_sf"/>
</dbReference>
<dbReference type="Gene3D" id="3.80.10.10">
    <property type="entry name" value="Ribonuclease Inhibitor"/>
    <property type="match status" value="1"/>
</dbReference>
<evidence type="ECO:0000313" key="5">
    <source>
        <dbReference type="EMBL" id="MQL68404.1"/>
    </source>
</evidence>
<proteinExistence type="inferred from homology"/>
<dbReference type="Gene3D" id="1.10.630.10">
    <property type="entry name" value="Cytochrome P450"/>
    <property type="match status" value="1"/>
</dbReference>
<gene>
    <name evidence="5" type="ORF">Taro_000695</name>
</gene>
<name>A0A843TFM3_COLES</name>
<keyword evidence="2" id="KW-0479">Metal-binding</keyword>
<dbReference type="InterPro" id="IPR001128">
    <property type="entry name" value="Cyt_P450"/>
</dbReference>
<dbReference type="Proteomes" id="UP000652761">
    <property type="component" value="Unassembled WGS sequence"/>
</dbReference>
<comment type="caution">
    <text evidence="5">The sequence shown here is derived from an EMBL/GenBank/DDBJ whole genome shotgun (WGS) entry which is preliminary data.</text>
</comment>
<comment type="similarity">
    <text evidence="1">Belongs to the cytochrome P450 family.</text>
</comment>
<dbReference type="GO" id="GO:0016705">
    <property type="term" value="F:oxidoreductase activity, acting on paired donors, with incorporation or reduction of molecular oxygen"/>
    <property type="evidence" value="ECO:0007669"/>
    <property type="project" value="InterPro"/>
</dbReference>
<dbReference type="PANTHER" id="PTHR24296">
    <property type="entry name" value="CYTOCHROME P450"/>
    <property type="match status" value="1"/>
</dbReference>
<keyword evidence="3" id="KW-0560">Oxidoreductase</keyword>
<dbReference type="InterPro" id="IPR032675">
    <property type="entry name" value="LRR_dom_sf"/>
</dbReference>
<dbReference type="EMBL" id="NMUH01000013">
    <property type="protein sequence ID" value="MQL68404.1"/>
    <property type="molecule type" value="Genomic_DNA"/>
</dbReference>
<dbReference type="SUPFAM" id="SSF48264">
    <property type="entry name" value="Cytochrome P450"/>
    <property type="match status" value="1"/>
</dbReference>
<organism evidence="5 6">
    <name type="scientific">Colocasia esculenta</name>
    <name type="common">Wild taro</name>
    <name type="synonym">Arum esculentum</name>
    <dbReference type="NCBI Taxonomy" id="4460"/>
    <lineage>
        <taxon>Eukaryota</taxon>
        <taxon>Viridiplantae</taxon>
        <taxon>Streptophyta</taxon>
        <taxon>Embryophyta</taxon>
        <taxon>Tracheophyta</taxon>
        <taxon>Spermatophyta</taxon>
        <taxon>Magnoliopsida</taxon>
        <taxon>Liliopsida</taxon>
        <taxon>Araceae</taxon>
        <taxon>Aroideae</taxon>
        <taxon>Colocasieae</taxon>
        <taxon>Colocasia</taxon>
    </lineage>
</organism>
<evidence type="ECO:0000256" key="4">
    <source>
        <dbReference type="ARBA" id="ARBA00023004"/>
    </source>
</evidence>
<keyword evidence="4" id="KW-0408">Iron</keyword>
<dbReference type="GO" id="GO:0020037">
    <property type="term" value="F:heme binding"/>
    <property type="evidence" value="ECO:0007669"/>
    <property type="project" value="InterPro"/>
</dbReference>